<dbReference type="AlphaFoldDB" id="A0A552G6J9"/>
<feature type="transmembrane region" description="Helical" evidence="1">
    <location>
        <begin position="35"/>
        <end position="57"/>
    </location>
</feature>
<organism evidence="3 4">
    <name type="scientific">Microcystis aeruginosa Ma_QC_Ch_20071001_S25D</name>
    <dbReference type="NCBI Taxonomy" id="2486250"/>
    <lineage>
        <taxon>Bacteria</taxon>
        <taxon>Bacillati</taxon>
        <taxon>Cyanobacteriota</taxon>
        <taxon>Cyanophyceae</taxon>
        <taxon>Oscillatoriophycideae</taxon>
        <taxon>Chroococcales</taxon>
        <taxon>Microcystaceae</taxon>
        <taxon>Microcystis</taxon>
    </lineage>
</organism>
<gene>
    <name evidence="3" type="primary">iolE</name>
    <name evidence="3" type="ORF">EWV57_01150</name>
</gene>
<dbReference type="SUPFAM" id="SSF51658">
    <property type="entry name" value="Xylose isomerase-like"/>
    <property type="match status" value="1"/>
</dbReference>
<dbReference type="EMBL" id="SFBE01000021">
    <property type="protein sequence ID" value="TRU54619.1"/>
    <property type="molecule type" value="Genomic_DNA"/>
</dbReference>
<dbReference type="PANTHER" id="PTHR12110:SF41">
    <property type="entry name" value="INOSOSE DEHYDRATASE"/>
    <property type="match status" value="1"/>
</dbReference>
<keyword evidence="1" id="KW-0812">Transmembrane</keyword>
<dbReference type="NCBIfam" id="TIGR04379">
    <property type="entry name" value="myo_inos_iolE"/>
    <property type="match status" value="1"/>
</dbReference>
<dbReference type="Gene3D" id="3.20.20.150">
    <property type="entry name" value="Divalent-metal-dependent TIM barrel enzymes"/>
    <property type="match status" value="1"/>
</dbReference>
<dbReference type="EC" id="4.2.1.44" evidence="3"/>
<feature type="domain" description="Xylose isomerase-like TIM barrel" evidence="2">
    <location>
        <begin position="139"/>
        <end position="382"/>
    </location>
</feature>
<keyword evidence="3" id="KW-0456">Lyase</keyword>
<protein>
    <submittedName>
        <fullName evidence="3">Myo-inosose-2 dehydratase</fullName>
        <ecNumber evidence="3">4.2.1.44</ecNumber>
    </submittedName>
</protein>
<evidence type="ECO:0000313" key="3">
    <source>
        <dbReference type="EMBL" id="TRU54619.1"/>
    </source>
</evidence>
<dbReference type="InterPro" id="IPR050312">
    <property type="entry name" value="IolE/XylAMocC-like"/>
</dbReference>
<keyword evidence="1" id="KW-1133">Transmembrane helix</keyword>
<dbReference type="PANTHER" id="PTHR12110">
    <property type="entry name" value="HYDROXYPYRUVATE ISOMERASE"/>
    <property type="match status" value="1"/>
</dbReference>
<dbReference type="Proteomes" id="UP000316958">
    <property type="component" value="Unassembled WGS sequence"/>
</dbReference>
<dbReference type="GO" id="GO:0050114">
    <property type="term" value="F:myo-inosose-2 dehydratase activity"/>
    <property type="evidence" value="ECO:0007669"/>
    <property type="project" value="UniProtKB-EC"/>
</dbReference>
<proteinExistence type="predicted"/>
<keyword evidence="1" id="KW-0472">Membrane</keyword>
<dbReference type="InterPro" id="IPR036237">
    <property type="entry name" value="Xyl_isomerase-like_sf"/>
</dbReference>
<evidence type="ECO:0000256" key="1">
    <source>
        <dbReference type="SAM" id="Phobius"/>
    </source>
</evidence>
<dbReference type="InterPro" id="IPR013022">
    <property type="entry name" value="Xyl_isomerase-like_TIM-brl"/>
</dbReference>
<evidence type="ECO:0000313" key="4">
    <source>
        <dbReference type="Proteomes" id="UP000316958"/>
    </source>
</evidence>
<evidence type="ECO:0000259" key="2">
    <source>
        <dbReference type="Pfam" id="PF01261"/>
    </source>
</evidence>
<reference evidence="3 4" key="1">
    <citation type="submission" date="2019-01" db="EMBL/GenBank/DDBJ databases">
        <title>Coherence of Microcystis species and biogeography revealed through population genomics.</title>
        <authorList>
            <person name="Perez-Carrascal O.M."/>
            <person name="Terrat Y."/>
            <person name="Giani A."/>
            <person name="Fortin N."/>
            <person name="Tromas N."/>
            <person name="Shapiro B.J."/>
        </authorList>
    </citation>
    <scope>NUCLEOTIDE SEQUENCE [LARGE SCALE GENOMIC DNA]</scope>
    <source>
        <strain evidence="3">Ma_QC_Ch_20071001_S25D</strain>
    </source>
</reference>
<accession>A0A552G6J9</accession>
<comment type="caution">
    <text evidence="3">The sequence shown here is derived from an EMBL/GenBank/DDBJ whole genome shotgun (WGS) entry which is preliminary data.</text>
</comment>
<sequence>MNASELKKASNNKKKHHKVLLASIFQEYIHPRWKLGSISSLIALLVVLLVGITYPTFPATAATDQAKPILVSLVSPSCNPARLDPTFDKQKVSLGITPTGWSNGDDPSIDLKPPIRYQQILSEMALSGFQGSQMSGKFPQDILKLKSELELRNLTISEPWVGTKFTEGKKDETLEEFKKQMQLMKEIGGTKIVVAELGYAVHQDKSKNPLTERPQFTDDQWKKMTEGLNELGLIASKNGMQLCYHPHVGTGVQNLKEIDRLMENTTPKNVKLLLDTGHLYYAGVDPLAVTKKYVNRIKHVHLKNIRQSALDRSKIKGLSFLDSIKTGVFTVPGDTEGAIDFAPILQELANDQYQGWLVVEAEQDPNKTNPLKNAVIARNYLRDLTGL</sequence>
<name>A0A552G6J9_MICAE</name>
<dbReference type="InterPro" id="IPR030823">
    <property type="entry name" value="IolE/MocC"/>
</dbReference>
<dbReference type="Pfam" id="PF01261">
    <property type="entry name" value="AP_endonuc_2"/>
    <property type="match status" value="1"/>
</dbReference>